<evidence type="ECO:0000259" key="6">
    <source>
        <dbReference type="PROSITE" id="PS51982"/>
    </source>
</evidence>
<evidence type="ECO:0000313" key="7">
    <source>
        <dbReference type="EMBL" id="VDD97264.1"/>
    </source>
</evidence>
<dbReference type="Pfam" id="PF16534">
    <property type="entry name" value="ULD"/>
    <property type="match status" value="1"/>
</dbReference>
<evidence type="ECO:0000256" key="2">
    <source>
        <dbReference type="ARBA" id="ARBA00022843"/>
    </source>
</evidence>
<dbReference type="Gene3D" id="3.10.20.710">
    <property type="entry name" value="SATB, ubiquitin-like oligomerisation domain"/>
    <property type="match status" value="1"/>
</dbReference>
<dbReference type="InterPro" id="IPR039673">
    <property type="entry name" value="SATB1/SATB2"/>
</dbReference>
<organism evidence="7 8">
    <name type="scientific">Enterobius vermicularis</name>
    <name type="common">Human pinworm</name>
    <dbReference type="NCBI Taxonomy" id="51028"/>
    <lineage>
        <taxon>Eukaryota</taxon>
        <taxon>Metazoa</taxon>
        <taxon>Ecdysozoa</taxon>
        <taxon>Nematoda</taxon>
        <taxon>Chromadorea</taxon>
        <taxon>Rhabditida</taxon>
        <taxon>Spirurina</taxon>
        <taxon>Oxyuridomorpha</taxon>
        <taxon>Oxyuroidea</taxon>
        <taxon>Oxyuridae</taxon>
        <taxon>Enterobius</taxon>
    </lineage>
</organism>
<dbReference type="AlphaFoldDB" id="A0A3P6J8E4"/>
<evidence type="ECO:0000256" key="3">
    <source>
        <dbReference type="ARBA" id="ARBA00023125"/>
    </source>
</evidence>
<dbReference type="Proteomes" id="UP000274131">
    <property type="component" value="Unassembled WGS sequence"/>
</dbReference>
<dbReference type="GO" id="GO:0005634">
    <property type="term" value="C:nucleus"/>
    <property type="evidence" value="ECO:0007669"/>
    <property type="project" value="UniProtKB-ARBA"/>
</dbReference>
<keyword evidence="4" id="KW-0371">Homeobox</keyword>
<dbReference type="InterPro" id="IPR038224">
    <property type="entry name" value="SATB_ULD_sf"/>
</dbReference>
<dbReference type="STRING" id="51028.A0A3P6J8E4"/>
<proteinExistence type="predicted"/>
<dbReference type="GO" id="GO:0000978">
    <property type="term" value="F:RNA polymerase II cis-regulatory region sequence-specific DNA binding"/>
    <property type="evidence" value="ECO:0007669"/>
    <property type="project" value="TreeGrafter"/>
</dbReference>
<keyword evidence="5" id="KW-0539">Nucleus</keyword>
<reference evidence="7 8" key="1">
    <citation type="submission" date="2018-10" db="EMBL/GenBank/DDBJ databases">
        <authorList>
            <consortium name="Pathogen Informatics"/>
        </authorList>
    </citation>
    <scope>NUCLEOTIDE SEQUENCE [LARGE SCALE GENOMIC DNA]</scope>
</reference>
<dbReference type="PANTHER" id="PTHR15116:SF16">
    <property type="entry name" value="DEFECTIVE PROVENTRICULUS, ISOFORM A"/>
    <property type="match status" value="1"/>
</dbReference>
<dbReference type="EMBL" id="UXUI01013245">
    <property type="protein sequence ID" value="VDD97264.1"/>
    <property type="molecule type" value="Genomic_DNA"/>
</dbReference>
<dbReference type="OrthoDB" id="10052721at2759"/>
<accession>A0A3P6J8E4</accession>
<keyword evidence="8" id="KW-1185">Reference proteome</keyword>
<evidence type="ECO:0000256" key="1">
    <source>
        <dbReference type="ARBA" id="ARBA00022737"/>
    </source>
</evidence>
<dbReference type="InterPro" id="IPR032392">
    <property type="entry name" value="ULD"/>
</dbReference>
<name>A0A3P6J8E4_ENTVE</name>
<keyword evidence="1" id="KW-0677">Repeat</keyword>
<evidence type="ECO:0000256" key="4">
    <source>
        <dbReference type="ARBA" id="ARBA00023155"/>
    </source>
</evidence>
<dbReference type="GO" id="GO:0006338">
    <property type="term" value="P:chromatin remodeling"/>
    <property type="evidence" value="ECO:0007669"/>
    <property type="project" value="InterPro"/>
</dbReference>
<gene>
    <name evidence="7" type="ORF">EVEC_LOCUS12015</name>
</gene>
<dbReference type="PANTHER" id="PTHR15116">
    <property type="entry name" value="DNA-BINDING PROTEIN SATB FAMILY MEMBER"/>
    <property type="match status" value="1"/>
</dbReference>
<keyword evidence="3" id="KW-0238">DNA-binding</keyword>
<dbReference type="PROSITE" id="PS51982">
    <property type="entry name" value="CMP"/>
    <property type="match status" value="1"/>
</dbReference>
<sequence length="94" mass="10910">MIRCAQNKHSFHRRKNEQIFVHRLAVTTTKADVVLFDDSLKIIIVFFGSFTGMVQIRNWKALSFEQITDNLDDTVETLLKDISNNVTLKILTKQ</sequence>
<keyword evidence="2" id="KW-0832">Ubl conjugation</keyword>
<evidence type="ECO:0000256" key="5">
    <source>
        <dbReference type="ARBA" id="ARBA00023242"/>
    </source>
</evidence>
<evidence type="ECO:0000313" key="8">
    <source>
        <dbReference type="Proteomes" id="UP000274131"/>
    </source>
</evidence>
<dbReference type="GO" id="GO:0000981">
    <property type="term" value="F:DNA-binding transcription factor activity, RNA polymerase II-specific"/>
    <property type="evidence" value="ECO:0007669"/>
    <property type="project" value="TreeGrafter"/>
</dbReference>
<feature type="domain" description="CMP" evidence="6">
    <location>
        <begin position="1"/>
        <end position="94"/>
    </location>
</feature>
<protein>
    <recommendedName>
        <fullName evidence="6">CMP domain-containing protein</fullName>
    </recommendedName>
</protein>